<reference evidence="2" key="1">
    <citation type="journal article" date="2020" name="Phytopathology">
        <title>Genome Sequence Resources of Colletotrichum truncatum, C. plurivorum, C. musicola, and C. sojae: Four Species Pathogenic to Soybean (Glycine max).</title>
        <authorList>
            <person name="Rogerio F."/>
            <person name="Boufleur T.R."/>
            <person name="Ciampi-Guillardi M."/>
            <person name="Sukno S.A."/>
            <person name="Thon M.R."/>
            <person name="Massola Junior N.S."/>
            <person name="Baroncelli R."/>
        </authorList>
    </citation>
    <scope>NUCLEOTIDE SEQUENCE</scope>
    <source>
        <strain evidence="2">LFN00145</strain>
    </source>
</reference>
<feature type="region of interest" description="Disordered" evidence="1">
    <location>
        <begin position="606"/>
        <end position="631"/>
    </location>
</feature>
<keyword evidence="3" id="KW-1185">Reference proteome</keyword>
<dbReference type="Gene3D" id="3.90.640.10">
    <property type="entry name" value="Actin, Chain A, domain 4"/>
    <property type="match status" value="1"/>
</dbReference>
<dbReference type="PANTHER" id="PTHR14187">
    <property type="entry name" value="ALPHA KINASE/ELONGATION FACTOR 2 KINASE"/>
    <property type="match status" value="1"/>
</dbReference>
<protein>
    <submittedName>
        <fullName evidence="2">Chaperone protein DnaK</fullName>
    </submittedName>
</protein>
<sequence length="911" mass="103410">MSFDMDSVSPISRVSVGPGYRFVISIDYGTTYTGAAWFLTTGDTPTLDNIQAVQNWQSDIKPKVPSQFTYTRCKGPNWGFGIGPEALVIRWTKLELPPPSRVDALRNLRDTLVHAESLRINRNTNMVNKEVPRQLIKSSEQIMTDYLTKVASYVRKDIEKTKDPQTLSEYPIDLIITHPAVWPDQAKNITFRATNKAFRDVFYEMADNPGHVRLATEPEACAQYTMRNAQNEGIARLRKGDCFVVVDAGGGTVDLVSYRVEEVIPNFRVTKITKASGANCGATCIDNYFTEHFLRNRLSEVHYNEIMGKGQIQGRDRVWKGGHREMLEKFDGPIKQKFEGRTNGRVPSDQVLELPEAFGYLNDPSNNIRDGQLMITCDDLEEMFEESVKGTINLIEGQISQIDRQNLTAAAIFLSGGFSESPYLRKEIRALAEEKRCMFYSDGDRWTAVAKGAVLMGLGAGCDVPPAQLQCPFNIGVVVSARFTQFDHVDRQMYQDTLDGNYRARNHIKWVVKQGDLVSQGEGIVERVHVRRKFTQNGNKSGRLIVVLSTGEVHQNHPDVFEVDNTMVVAWPLSDQQNSRPRSIGSLHFEPQLSVGFNPPRCGYTIPTPGWRRRPTPNTSTTSAVQRTTASSSKMNSWKDVNYYAESNTRWVELMNLSTPELGVGWIPANVVAIPETLNNSIASQYPPNTTFIENVSEERIGEKPIEQIVFGVTSGIVLLWAVSWLWYSWHKDKLGKPRSETRRYNLVSQANGDRLNSNADAERVSGTDIMTVDEFKDDLKRFYDPVKTELEICDDFEFGRLEGNDTNAVTKIEGTDIEAVTNLLRRMYDLDLGLWSLRDTIPGETDEVERETFRIRSEAIWNEVKSIVNEWEKRLGVNPMLLDEEERQQMVAIIQLFKKPQYQQPRYRIQ</sequence>
<dbReference type="InterPro" id="IPR043129">
    <property type="entry name" value="ATPase_NBD"/>
</dbReference>
<proteinExistence type="predicted"/>
<name>A0A8H6JFX1_9PEZI</name>
<comment type="caution">
    <text evidence="2">The sequence shown here is derived from an EMBL/GenBank/DDBJ whole genome shotgun (WGS) entry which is preliminary data.</text>
</comment>
<dbReference type="Gene3D" id="3.30.420.40">
    <property type="match status" value="2"/>
</dbReference>
<dbReference type="EMBL" id="WIGO01000437">
    <property type="protein sequence ID" value="KAF6812365.1"/>
    <property type="molecule type" value="Genomic_DNA"/>
</dbReference>
<organism evidence="2 3">
    <name type="scientific">Colletotrichum plurivorum</name>
    <dbReference type="NCBI Taxonomy" id="2175906"/>
    <lineage>
        <taxon>Eukaryota</taxon>
        <taxon>Fungi</taxon>
        <taxon>Dikarya</taxon>
        <taxon>Ascomycota</taxon>
        <taxon>Pezizomycotina</taxon>
        <taxon>Sordariomycetes</taxon>
        <taxon>Hypocreomycetidae</taxon>
        <taxon>Glomerellales</taxon>
        <taxon>Glomerellaceae</taxon>
        <taxon>Colletotrichum</taxon>
        <taxon>Colletotrichum orchidearum species complex</taxon>
    </lineage>
</organism>
<evidence type="ECO:0000256" key="1">
    <source>
        <dbReference type="SAM" id="MobiDB-lite"/>
    </source>
</evidence>
<evidence type="ECO:0000313" key="2">
    <source>
        <dbReference type="EMBL" id="KAF6812365.1"/>
    </source>
</evidence>
<dbReference type="CDD" id="cd10170">
    <property type="entry name" value="ASKHA_NBD_HSP70"/>
    <property type="match status" value="1"/>
</dbReference>
<accession>A0A8H6JFX1</accession>
<dbReference type="AlphaFoldDB" id="A0A8H6JFX1"/>
<gene>
    <name evidence="2" type="ORF">CPLU01_14913</name>
</gene>
<dbReference type="SUPFAM" id="SSF53067">
    <property type="entry name" value="Actin-like ATPase domain"/>
    <property type="match status" value="2"/>
</dbReference>
<dbReference type="PANTHER" id="PTHR14187:SF82">
    <property type="entry name" value="FAMILY CHAPERONE, PUTATIVE (AFU_ORTHOLOGUE AFUA_7G08575)-RELATED"/>
    <property type="match status" value="1"/>
</dbReference>
<dbReference type="Proteomes" id="UP000654918">
    <property type="component" value="Unassembled WGS sequence"/>
</dbReference>
<evidence type="ECO:0000313" key="3">
    <source>
        <dbReference type="Proteomes" id="UP000654918"/>
    </source>
</evidence>